<evidence type="ECO:0000313" key="3">
    <source>
        <dbReference type="EnsemblPlants" id="Kaladp0090s0012.1.v1.1.CDS.1"/>
    </source>
</evidence>
<comment type="similarity">
    <text evidence="1">Belongs to the senescence regulator S40 family.</text>
</comment>
<accession>A0A7N0UXW7</accession>
<dbReference type="EnsemblPlants" id="Kaladp0090s0012.1.v1.1">
    <property type="protein sequence ID" value="Kaladp0090s0012.1.v1.1.CDS.1"/>
    <property type="gene ID" value="Kaladp0090s0012.v1.1"/>
</dbReference>
<protein>
    <recommendedName>
        <fullName evidence="5">Senescence regulator</fullName>
    </recommendedName>
</protein>
<dbReference type="Gramene" id="Kaladp0090s0012.1.v1.1">
    <property type="protein sequence ID" value="Kaladp0090s0012.1.v1.1.CDS.1"/>
    <property type="gene ID" value="Kaladp0090s0012.v1.1"/>
</dbReference>
<dbReference type="PANTHER" id="PTHR33083:SF103">
    <property type="entry name" value="SENESCENCE REGULATOR"/>
    <property type="match status" value="1"/>
</dbReference>
<evidence type="ECO:0000313" key="4">
    <source>
        <dbReference type="Proteomes" id="UP000594263"/>
    </source>
</evidence>
<dbReference type="GO" id="GO:0010150">
    <property type="term" value="P:leaf senescence"/>
    <property type="evidence" value="ECO:0007669"/>
    <property type="project" value="UniProtKB-ARBA"/>
</dbReference>
<keyword evidence="4" id="KW-1185">Reference proteome</keyword>
<dbReference type="OMA" id="SASHSMC"/>
<feature type="compositionally biased region" description="Polar residues" evidence="2">
    <location>
        <begin position="79"/>
        <end position="93"/>
    </location>
</feature>
<dbReference type="Proteomes" id="UP000594263">
    <property type="component" value="Unplaced"/>
</dbReference>
<evidence type="ECO:0000256" key="2">
    <source>
        <dbReference type="SAM" id="MobiDB-lite"/>
    </source>
</evidence>
<sequence length="183" mass="20538">MGDIYGSYLKKLSRGEGGLHRSLADVDFQEDEVWDAYKDHIEGCPPLESENFSVFQPQKSITRSRKAQSSLSRMISKDNNFSHPAQAAQNSAPVSIPKIYGQSRSPNGYKRASLHDGDEDEYATENSDGEEIYELPPHEWLDRKLLRGQISSFSVVEGVGRTLKGRDLSKVRDSVLTRTGFLE</sequence>
<evidence type="ECO:0008006" key="5">
    <source>
        <dbReference type="Google" id="ProtNLM"/>
    </source>
</evidence>
<proteinExistence type="inferred from homology"/>
<name>A0A7N0UXW7_KALFE</name>
<reference evidence="3" key="1">
    <citation type="submission" date="2021-01" db="UniProtKB">
        <authorList>
            <consortium name="EnsemblPlants"/>
        </authorList>
    </citation>
    <scope>IDENTIFICATION</scope>
</reference>
<dbReference type="AlphaFoldDB" id="A0A7N0UXW7"/>
<organism evidence="3 4">
    <name type="scientific">Kalanchoe fedtschenkoi</name>
    <name type="common">Lavender scallops</name>
    <name type="synonym">South American air plant</name>
    <dbReference type="NCBI Taxonomy" id="63787"/>
    <lineage>
        <taxon>Eukaryota</taxon>
        <taxon>Viridiplantae</taxon>
        <taxon>Streptophyta</taxon>
        <taxon>Embryophyta</taxon>
        <taxon>Tracheophyta</taxon>
        <taxon>Spermatophyta</taxon>
        <taxon>Magnoliopsida</taxon>
        <taxon>eudicotyledons</taxon>
        <taxon>Gunneridae</taxon>
        <taxon>Pentapetalae</taxon>
        <taxon>Saxifragales</taxon>
        <taxon>Crassulaceae</taxon>
        <taxon>Kalanchoe</taxon>
    </lineage>
</organism>
<dbReference type="Pfam" id="PF04520">
    <property type="entry name" value="Senescence_reg"/>
    <property type="match status" value="1"/>
</dbReference>
<dbReference type="InterPro" id="IPR007608">
    <property type="entry name" value="Senescence_reg_S40"/>
</dbReference>
<feature type="compositionally biased region" description="Acidic residues" evidence="2">
    <location>
        <begin position="117"/>
        <end position="131"/>
    </location>
</feature>
<evidence type="ECO:0000256" key="1">
    <source>
        <dbReference type="ARBA" id="ARBA00034773"/>
    </source>
</evidence>
<feature type="region of interest" description="Disordered" evidence="2">
    <location>
        <begin position="79"/>
        <end position="131"/>
    </location>
</feature>
<dbReference type="PANTHER" id="PTHR33083">
    <property type="entry name" value="EXPRESSED PROTEIN"/>
    <property type="match status" value="1"/>
</dbReference>